<protein>
    <submittedName>
        <fullName evidence="2">AAA family ATPase</fullName>
    </submittedName>
</protein>
<dbReference type="InterPro" id="IPR049945">
    <property type="entry name" value="AAA_22"/>
</dbReference>
<feature type="domain" description="ORC1/DEAH AAA+ ATPase" evidence="1">
    <location>
        <begin position="133"/>
        <end position="256"/>
    </location>
</feature>
<dbReference type="Pfam" id="PF13401">
    <property type="entry name" value="AAA_22"/>
    <property type="match status" value="1"/>
</dbReference>
<dbReference type="EMBL" id="JAPDDS010000002">
    <property type="protein sequence ID" value="MCW1883984.1"/>
    <property type="molecule type" value="Genomic_DNA"/>
</dbReference>
<name>A0ABT3FLC2_9BACT</name>
<evidence type="ECO:0000313" key="2">
    <source>
        <dbReference type="EMBL" id="MCW1883984.1"/>
    </source>
</evidence>
<organism evidence="2 3">
    <name type="scientific">Luteolibacter flavescens</name>
    <dbReference type="NCBI Taxonomy" id="1859460"/>
    <lineage>
        <taxon>Bacteria</taxon>
        <taxon>Pseudomonadati</taxon>
        <taxon>Verrucomicrobiota</taxon>
        <taxon>Verrucomicrobiia</taxon>
        <taxon>Verrucomicrobiales</taxon>
        <taxon>Verrucomicrobiaceae</taxon>
        <taxon>Luteolibacter</taxon>
    </lineage>
</organism>
<comment type="caution">
    <text evidence="2">The sequence shown here is derived from an EMBL/GenBank/DDBJ whole genome shotgun (WGS) entry which is preliminary data.</text>
</comment>
<accession>A0ABT3FLC2</accession>
<dbReference type="RefSeq" id="WP_264499943.1">
    <property type="nucleotide sequence ID" value="NZ_JAPDDS010000002.1"/>
</dbReference>
<keyword evidence="3" id="KW-1185">Reference proteome</keyword>
<gene>
    <name evidence="2" type="ORF">OKA04_04540</name>
</gene>
<sequence>MDTDDTSPRRGHKHRKYKIDRTDIAQWTKSLGEEQSALVFWLDDYARTQDLDLEELGKRLKKPDGKGTYSRDSVYQFLTGRRTSDQLDNMLAAIFDLRKIETERSKITRIGFVETDITRRIFQVCDSTRNFGKMGLVIGNTHVGKTTAFVEYTVRNNHGATTYVRMPAGGSKGAFLRALAPRVGVGLNHNDQSIANKIMAVFDERQLLIVDEFHQCLPRPTRKERNGVAPSVYHTVEWLRELHDETGLAIIYGVTPVFDAAMKNDFFSGIFKQTLQRTLITARLPDSPTKKSLAAFAKHFGLEPATGEALDLQTLVLREDSLGRWISILEGASKVASRHSAPLAWDHVIQSHAALVRLENGD</sequence>
<evidence type="ECO:0000313" key="3">
    <source>
        <dbReference type="Proteomes" id="UP001207930"/>
    </source>
</evidence>
<proteinExistence type="predicted"/>
<dbReference type="Proteomes" id="UP001207930">
    <property type="component" value="Unassembled WGS sequence"/>
</dbReference>
<reference evidence="2 3" key="1">
    <citation type="submission" date="2022-10" db="EMBL/GenBank/DDBJ databases">
        <title>Luteolibacter flavescens strain MCCC 1K03193, whole genome shotgun sequencing project.</title>
        <authorList>
            <person name="Zhao G."/>
            <person name="Shen L."/>
        </authorList>
    </citation>
    <scope>NUCLEOTIDE SEQUENCE [LARGE SCALE GENOMIC DNA]</scope>
    <source>
        <strain evidence="2 3">MCCC 1K03193</strain>
    </source>
</reference>
<evidence type="ECO:0000259" key="1">
    <source>
        <dbReference type="Pfam" id="PF13401"/>
    </source>
</evidence>